<feature type="transmembrane region" description="Helical" evidence="1">
    <location>
        <begin position="417"/>
        <end position="438"/>
    </location>
</feature>
<keyword evidence="1" id="KW-0472">Membrane</keyword>
<evidence type="ECO:0000256" key="1">
    <source>
        <dbReference type="SAM" id="Phobius"/>
    </source>
</evidence>
<keyword evidence="1" id="KW-1133">Transmembrane helix</keyword>
<feature type="transmembrane region" description="Helical" evidence="1">
    <location>
        <begin position="459"/>
        <end position="481"/>
    </location>
</feature>
<reference evidence="2" key="1">
    <citation type="submission" date="2016-10" db="EMBL/GenBank/DDBJ databases">
        <title>CRISPR-Cas defence system in Roseofilum reptotaenium: evidence of a bacteriophage-cyanobacterium arms race in the coral black band disease.</title>
        <authorList>
            <person name="Buerger P."/>
            <person name="Wood-Charlson E.M."/>
            <person name="Weynberg K.D."/>
            <person name="Willis B."/>
            <person name="Van Oppen M.J."/>
        </authorList>
    </citation>
    <scope>NUCLEOTIDE SEQUENCE [LARGE SCALE GENOMIC DNA]</scope>
    <source>
        <strain evidence="2">AO1-A</strain>
    </source>
</reference>
<dbReference type="AlphaFoldDB" id="A0A1L9QT48"/>
<comment type="caution">
    <text evidence="2">The sequence shown here is derived from an EMBL/GenBank/DDBJ whole genome shotgun (WGS) entry which is preliminary data.</text>
</comment>
<keyword evidence="3" id="KW-1185">Reference proteome</keyword>
<name>A0A1L9QT48_9CYAN</name>
<proteinExistence type="predicted"/>
<dbReference type="Proteomes" id="UP000183940">
    <property type="component" value="Unassembled WGS sequence"/>
</dbReference>
<dbReference type="EMBL" id="MLAW01000012">
    <property type="protein sequence ID" value="OJJ25851.1"/>
    <property type="molecule type" value="Genomic_DNA"/>
</dbReference>
<organism evidence="2 3">
    <name type="scientific">Roseofilum reptotaenium AO1-A</name>
    <dbReference type="NCBI Taxonomy" id="1925591"/>
    <lineage>
        <taxon>Bacteria</taxon>
        <taxon>Bacillati</taxon>
        <taxon>Cyanobacteriota</taxon>
        <taxon>Cyanophyceae</taxon>
        <taxon>Desertifilales</taxon>
        <taxon>Desertifilaceae</taxon>
        <taxon>Roseofilum</taxon>
    </lineage>
</organism>
<accession>A0A1L9QT48</accession>
<evidence type="ECO:0000313" key="3">
    <source>
        <dbReference type="Proteomes" id="UP000183940"/>
    </source>
</evidence>
<protein>
    <submittedName>
        <fullName evidence="2">Uncharacterized protein</fullName>
    </submittedName>
</protein>
<sequence length="499" mass="57004">MSSEPYLLAPNIYLFAYQLCQKKKNGEFLGQDDEFWQECNGLLKPFDVKITDKLDADKLKKPLSRRDRAVLADKYRRAIAFPDPNLQTETPATLLSGSVQPWKIKDSYGLLFNYGYDDEQEPLPKVSLSEIKDKLRPNSILHHFQSKNPSIFLGNTVLLTAYVPTVNKQHDRDYLNDLADQCFTGLFAGEDLTLCDRGELFGNPIFAYENRSKEKGDRYLLIWLFRDEQAQTSVNDCLDSISDLLFYRTKIAKGFADSRLIYQVLNNGYETLGETLDNLDETLQNRKPDRLEPKELEDFKQKLIFLTGESLPYTRTLRLMEDFGNTIKTNLHNYRHTLKEISETLEIEPKNMGLLHEFAEDIAPYFEQQIATNFRYFADGTDLVDRAIATIRGLVEIQQAESDRKLQQQNQALQDHIQAIGVGIGAGAIAASSSTLIFEQQRMTFPILSKNPGTSPHPFVIAVLLSFTFAVGFWALAKWVLPPILRIFSQNESSDESKH</sequence>
<gene>
    <name evidence="2" type="ORF">BI308_08930</name>
</gene>
<keyword evidence="1" id="KW-0812">Transmembrane</keyword>
<evidence type="ECO:0000313" key="2">
    <source>
        <dbReference type="EMBL" id="OJJ25851.1"/>
    </source>
</evidence>
<dbReference type="STRING" id="1925591.BI308_08930"/>